<keyword evidence="13" id="KW-1185">Reference proteome</keyword>
<dbReference type="Gene3D" id="2.30.330.10">
    <property type="entry name" value="SpoA-like"/>
    <property type="match status" value="1"/>
</dbReference>
<accession>A0AAJ1WID4</accession>
<dbReference type="GO" id="GO:0005886">
    <property type="term" value="C:plasma membrane"/>
    <property type="evidence" value="ECO:0007669"/>
    <property type="project" value="UniProtKB-SubCell"/>
</dbReference>
<evidence type="ECO:0000256" key="2">
    <source>
        <dbReference type="ARBA" id="ARBA00004202"/>
    </source>
</evidence>
<dbReference type="InterPro" id="IPR001543">
    <property type="entry name" value="FliN-like_C"/>
</dbReference>
<evidence type="ECO:0000313" key="13">
    <source>
        <dbReference type="Proteomes" id="UP001237207"/>
    </source>
</evidence>
<dbReference type="AlphaFoldDB" id="A0AAJ1WID4"/>
<organism evidence="12 13">
    <name type="scientific">Oikeobacillus pervagus</name>
    <dbReference type="NCBI Taxonomy" id="1325931"/>
    <lineage>
        <taxon>Bacteria</taxon>
        <taxon>Bacillati</taxon>
        <taxon>Bacillota</taxon>
        <taxon>Bacilli</taxon>
        <taxon>Bacillales</taxon>
        <taxon>Bacillaceae</taxon>
        <taxon>Oikeobacillus</taxon>
    </lineage>
</organism>
<protein>
    <recommendedName>
        <fullName evidence="4 10">Flagellar motor switch protein FliM</fullName>
    </recommendedName>
</protein>
<keyword evidence="12" id="KW-0282">Flagellum</keyword>
<feature type="domain" description="Flagellar motor switch protein FliN-like C-terminal" evidence="11">
    <location>
        <begin position="255"/>
        <end position="323"/>
    </location>
</feature>
<evidence type="ECO:0000256" key="3">
    <source>
        <dbReference type="ARBA" id="ARBA00011049"/>
    </source>
</evidence>
<dbReference type="CDD" id="cd17908">
    <property type="entry name" value="FliM"/>
    <property type="match status" value="1"/>
</dbReference>
<evidence type="ECO:0000313" key="12">
    <source>
        <dbReference type="EMBL" id="MDQ0214293.1"/>
    </source>
</evidence>
<evidence type="ECO:0000256" key="4">
    <source>
        <dbReference type="ARBA" id="ARBA00021898"/>
    </source>
</evidence>
<proteinExistence type="inferred from homology"/>
<dbReference type="NCBIfam" id="TIGR01397">
    <property type="entry name" value="fliM_switch"/>
    <property type="match status" value="1"/>
</dbReference>
<dbReference type="PIRSF" id="PIRSF002888">
    <property type="entry name" value="FliM"/>
    <property type="match status" value="1"/>
</dbReference>
<evidence type="ECO:0000256" key="8">
    <source>
        <dbReference type="ARBA" id="ARBA00023136"/>
    </source>
</evidence>
<keyword evidence="5" id="KW-1003">Cell membrane</keyword>
<sequence>MSGDILSQSEIDALLSALSTGEMDADELKKEEETKKIKVYDFKRALRFSKDQIRSLTRLHENFARLLTTYFSAQLRTYVQISVASVDQIPYEEFIRSIPNMTILNVFEVPPLVGRILMEVNPNVAYAMMDRMLGGQGTSMNKVENLTEIETKIMSNMFERAIEYYPEAWANIAEISPLLTDFEVNPQFLQMVSPNETVVVISLNTTVGEATGMINICIPHVVLEPIIPKLSVHYWMQTSEKKERKAGELESLETRIKKANIPVVVELGGSTITIEDFLLLSAGDVIELKQSITDPLQVKIGEIPKFIAQPGKLNNKLAIQILDSLKGGDNDDE</sequence>
<evidence type="ECO:0000256" key="1">
    <source>
        <dbReference type="ARBA" id="ARBA00004117"/>
    </source>
</evidence>
<dbReference type="SUPFAM" id="SSF103039">
    <property type="entry name" value="CheC-like"/>
    <property type="match status" value="1"/>
</dbReference>
<keyword evidence="8" id="KW-0472">Membrane</keyword>
<dbReference type="Gene3D" id="3.40.1550.10">
    <property type="entry name" value="CheC-like"/>
    <property type="match status" value="1"/>
</dbReference>
<comment type="subcellular location">
    <subcellularLocation>
        <location evidence="1">Bacterial flagellum basal body</location>
    </subcellularLocation>
    <subcellularLocation>
        <location evidence="2">Cell membrane</location>
        <topology evidence="2">Peripheral membrane protein</topology>
    </subcellularLocation>
</comment>
<dbReference type="GO" id="GO:0071978">
    <property type="term" value="P:bacterial-type flagellum-dependent swarming motility"/>
    <property type="evidence" value="ECO:0007669"/>
    <property type="project" value="TreeGrafter"/>
</dbReference>
<comment type="caution">
    <text evidence="12">The sequence shown here is derived from an EMBL/GenBank/DDBJ whole genome shotgun (WGS) entry which is preliminary data.</text>
</comment>
<dbReference type="InterPro" id="IPR001689">
    <property type="entry name" value="Flag_FliM"/>
</dbReference>
<keyword evidence="12" id="KW-0969">Cilium</keyword>
<evidence type="ECO:0000259" key="11">
    <source>
        <dbReference type="Pfam" id="PF01052"/>
    </source>
</evidence>
<dbReference type="InterPro" id="IPR028976">
    <property type="entry name" value="CheC-like_sf"/>
</dbReference>
<evidence type="ECO:0000256" key="7">
    <source>
        <dbReference type="ARBA" id="ARBA00022779"/>
    </source>
</evidence>
<dbReference type="PRINTS" id="PR00955">
    <property type="entry name" value="FLGMOTORFLIM"/>
</dbReference>
<evidence type="ECO:0000256" key="6">
    <source>
        <dbReference type="ARBA" id="ARBA00022500"/>
    </source>
</evidence>
<gene>
    <name evidence="12" type="ORF">J2S13_000689</name>
</gene>
<dbReference type="Pfam" id="PF01052">
    <property type="entry name" value="FliMN_C"/>
    <property type="match status" value="1"/>
</dbReference>
<evidence type="ECO:0000256" key="10">
    <source>
        <dbReference type="NCBIfam" id="TIGR01397"/>
    </source>
</evidence>
<reference evidence="12" key="1">
    <citation type="submission" date="2023-07" db="EMBL/GenBank/DDBJ databases">
        <title>Genomic Encyclopedia of Type Strains, Phase IV (KMG-IV): sequencing the most valuable type-strain genomes for metagenomic binning, comparative biology and taxonomic classification.</title>
        <authorList>
            <person name="Goeker M."/>
        </authorList>
    </citation>
    <scope>NUCLEOTIDE SEQUENCE</scope>
    <source>
        <strain evidence="12">DSM 23947</strain>
    </source>
</reference>
<dbReference type="InterPro" id="IPR036429">
    <property type="entry name" value="SpoA-like_sf"/>
</dbReference>
<keyword evidence="12" id="KW-0966">Cell projection</keyword>
<dbReference type="RefSeq" id="WP_307256280.1">
    <property type="nucleotide sequence ID" value="NZ_JAUSUC010000005.1"/>
</dbReference>
<keyword evidence="7" id="KW-0283">Flagellar rotation</keyword>
<evidence type="ECO:0000256" key="5">
    <source>
        <dbReference type="ARBA" id="ARBA00022475"/>
    </source>
</evidence>
<dbReference type="SUPFAM" id="SSF101801">
    <property type="entry name" value="Surface presentation of antigens (SPOA)"/>
    <property type="match status" value="1"/>
</dbReference>
<dbReference type="GO" id="GO:0050918">
    <property type="term" value="P:positive chemotaxis"/>
    <property type="evidence" value="ECO:0007669"/>
    <property type="project" value="TreeGrafter"/>
</dbReference>
<dbReference type="PANTHER" id="PTHR30034:SF6">
    <property type="entry name" value="YOP PROTEINS TRANSLOCATION PROTEIN Q"/>
    <property type="match status" value="1"/>
</dbReference>
<dbReference type="GO" id="GO:0003774">
    <property type="term" value="F:cytoskeletal motor activity"/>
    <property type="evidence" value="ECO:0007669"/>
    <property type="project" value="InterPro"/>
</dbReference>
<name>A0AAJ1WID4_9BACI</name>
<dbReference type="GO" id="GO:0009425">
    <property type="term" value="C:bacterial-type flagellum basal body"/>
    <property type="evidence" value="ECO:0007669"/>
    <property type="project" value="UniProtKB-SubCell"/>
</dbReference>
<comment type="similarity">
    <text evidence="3">Belongs to the FliM family.</text>
</comment>
<keyword evidence="6" id="KW-0145">Chemotaxis</keyword>
<dbReference type="Pfam" id="PF02154">
    <property type="entry name" value="FliM"/>
    <property type="match status" value="1"/>
</dbReference>
<dbReference type="PANTHER" id="PTHR30034">
    <property type="entry name" value="FLAGELLAR MOTOR SWITCH PROTEIN FLIM"/>
    <property type="match status" value="1"/>
</dbReference>
<evidence type="ECO:0000256" key="9">
    <source>
        <dbReference type="ARBA" id="ARBA00023143"/>
    </source>
</evidence>
<dbReference type="Proteomes" id="UP001237207">
    <property type="component" value="Unassembled WGS sequence"/>
</dbReference>
<keyword evidence="9" id="KW-0975">Bacterial flagellum</keyword>
<dbReference type="EMBL" id="JAUSUC010000005">
    <property type="protein sequence ID" value="MDQ0214293.1"/>
    <property type="molecule type" value="Genomic_DNA"/>
</dbReference>